<evidence type="ECO:0000256" key="2">
    <source>
        <dbReference type="ARBA" id="ARBA00022797"/>
    </source>
</evidence>
<feature type="active site" description="Proton acceptor" evidence="4">
    <location>
        <position position="420"/>
    </location>
</feature>
<evidence type="ECO:0000256" key="4">
    <source>
        <dbReference type="PIRSR" id="PIRSR001112-1"/>
    </source>
</evidence>
<dbReference type="InterPro" id="IPR010497">
    <property type="entry name" value="Epoxide_hydro_N"/>
</dbReference>
<dbReference type="EMBL" id="LMWP01000046">
    <property type="protein sequence ID" value="KUN18087.1"/>
    <property type="molecule type" value="Genomic_DNA"/>
</dbReference>
<dbReference type="PRINTS" id="PR00412">
    <property type="entry name" value="EPOXHYDRLASE"/>
</dbReference>
<evidence type="ECO:0000256" key="5">
    <source>
        <dbReference type="SAM" id="MobiDB-lite"/>
    </source>
</evidence>
<dbReference type="Proteomes" id="UP000053398">
    <property type="component" value="Unassembled WGS sequence"/>
</dbReference>
<evidence type="ECO:0000313" key="8">
    <source>
        <dbReference type="Proteomes" id="UP000053398"/>
    </source>
</evidence>
<organism evidence="7 8">
    <name type="scientific">Streptomyces corchorusii</name>
    <name type="common">Streptomyces chibaensis</name>
    <dbReference type="NCBI Taxonomy" id="1903"/>
    <lineage>
        <taxon>Bacteria</taxon>
        <taxon>Bacillati</taxon>
        <taxon>Actinomycetota</taxon>
        <taxon>Actinomycetes</taxon>
        <taxon>Kitasatosporales</taxon>
        <taxon>Streptomycetaceae</taxon>
        <taxon>Streptomyces</taxon>
    </lineage>
</organism>
<protein>
    <submittedName>
        <fullName evidence="7">Epoxide hydrolase</fullName>
    </submittedName>
</protein>
<dbReference type="InterPro" id="IPR019546">
    <property type="entry name" value="TAT_signal_bac_arc"/>
</dbReference>
<dbReference type="Pfam" id="PF06441">
    <property type="entry name" value="EHN"/>
    <property type="match status" value="1"/>
</dbReference>
<feature type="active site" description="Proton donor" evidence="4">
    <location>
        <position position="367"/>
    </location>
</feature>
<evidence type="ECO:0000256" key="3">
    <source>
        <dbReference type="ARBA" id="ARBA00022801"/>
    </source>
</evidence>
<comment type="caution">
    <text evidence="7">The sequence shown here is derived from an EMBL/GenBank/DDBJ whole genome shotgun (WGS) entry which is preliminary data.</text>
</comment>
<keyword evidence="8" id="KW-1185">Reference proteome</keyword>
<dbReference type="InterPro" id="IPR000639">
    <property type="entry name" value="Epox_hydrolase-like"/>
</dbReference>
<feature type="region of interest" description="Disordered" evidence="5">
    <location>
        <begin position="1"/>
        <end position="20"/>
    </location>
</feature>
<dbReference type="PANTHER" id="PTHR21661:SF35">
    <property type="entry name" value="EPOXIDE HYDROLASE"/>
    <property type="match status" value="1"/>
</dbReference>
<evidence type="ECO:0000256" key="1">
    <source>
        <dbReference type="ARBA" id="ARBA00010088"/>
    </source>
</evidence>
<dbReference type="Gene3D" id="3.40.50.1820">
    <property type="entry name" value="alpha/beta hydrolase"/>
    <property type="match status" value="1"/>
</dbReference>
<dbReference type="PIRSF" id="PIRSF001112">
    <property type="entry name" value="Epoxide_hydrolase"/>
    <property type="match status" value="1"/>
</dbReference>
<evidence type="ECO:0000313" key="7">
    <source>
        <dbReference type="EMBL" id="KUN18087.1"/>
    </source>
</evidence>
<gene>
    <name evidence="7" type="ORF">AQJ11_36155</name>
</gene>
<accession>A0A117QAS4</accession>
<feature type="domain" description="Epoxide hydrolase N-terminal" evidence="6">
    <location>
        <begin position="66"/>
        <end position="171"/>
    </location>
</feature>
<keyword evidence="3 7" id="KW-0378">Hydrolase</keyword>
<sequence>MFRRSHTIASPLAEEAPQTSSRRGFLRSAAVVGAASAVSVGLPHNASAAQPASVAGLTLPPAGPDITRFDLHVPQSALEDLRRRLAAARLPERETVDDVSQGVPLGRLRGLVEHWRTSYDWRALESRLNEAGQYRTRIDGLGIHFLHVPSRHPDALPVILNHGWPGSFVEFLDTIGPLTDPTRYGGSAQDAFHVVIPSMPGHGFSDRPAQAGWDPARIASAWITLMQRLGYRRYIAQGGDWGGAVTTQMGKQRPAGLLGVHLNLPEFMLTNTALGDGTPEEKAAIAQQQVFAQQYSGYFQEQATRPQTLGYALADSPVGQAAWIFEKFIDWTDSAHRPEPLLGYDRMLDDISLYWLTNTGASSARLYWEFYRDNHDLTRLELPVGVSVFPGELVRTPRVWAQKAYENLVYFNDDIAAGGHFAAFEQPRLFVEELRAYARLVR</sequence>
<comment type="similarity">
    <text evidence="1">Belongs to the peptidase S33 family.</text>
</comment>
<name>A0A117QAS4_STRCK</name>
<dbReference type="SUPFAM" id="SSF53474">
    <property type="entry name" value="alpha/beta-Hydrolases"/>
    <property type="match status" value="1"/>
</dbReference>
<keyword evidence="2" id="KW-0058">Aromatic hydrocarbons catabolism</keyword>
<dbReference type="GO" id="GO:0097176">
    <property type="term" value="P:epoxide metabolic process"/>
    <property type="evidence" value="ECO:0007669"/>
    <property type="project" value="TreeGrafter"/>
</dbReference>
<dbReference type="NCBIfam" id="TIGR01409">
    <property type="entry name" value="TAT_signal_seq"/>
    <property type="match status" value="1"/>
</dbReference>
<evidence type="ECO:0000259" key="6">
    <source>
        <dbReference type="Pfam" id="PF06441"/>
    </source>
</evidence>
<dbReference type="PROSITE" id="PS51318">
    <property type="entry name" value="TAT"/>
    <property type="match status" value="1"/>
</dbReference>
<dbReference type="InterPro" id="IPR006311">
    <property type="entry name" value="TAT_signal"/>
</dbReference>
<reference evidence="7 8" key="1">
    <citation type="submission" date="2015-10" db="EMBL/GenBank/DDBJ databases">
        <title>Draft genome sequence of Streptomyces corchorusii DSM 40340, type strain for the species Streptomyces corchorusii.</title>
        <authorList>
            <person name="Ruckert C."/>
            <person name="Winkler A."/>
            <person name="Kalinowski J."/>
            <person name="Kampfer P."/>
            <person name="Glaeser S."/>
        </authorList>
    </citation>
    <scope>NUCLEOTIDE SEQUENCE [LARGE SCALE GENOMIC DNA]</scope>
    <source>
        <strain evidence="7 8">DSM 40340</strain>
    </source>
</reference>
<dbReference type="AlphaFoldDB" id="A0A117QAS4"/>
<feature type="active site" description="Nucleophile" evidence="4">
    <location>
        <position position="240"/>
    </location>
</feature>
<dbReference type="InterPro" id="IPR029058">
    <property type="entry name" value="AB_hydrolase_fold"/>
</dbReference>
<dbReference type="GO" id="GO:0004301">
    <property type="term" value="F:epoxide hydrolase activity"/>
    <property type="evidence" value="ECO:0007669"/>
    <property type="project" value="TreeGrafter"/>
</dbReference>
<dbReference type="PANTHER" id="PTHR21661">
    <property type="entry name" value="EPOXIDE HYDROLASE 1-RELATED"/>
    <property type="match status" value="1"/>
</dbReference>
<proteinExistence type="inferred from homology"/>
<dbReference type="InterPro" id="IPR016292">
    <property type="entry name" value="Epoxide_hydrolase"/>
</dbReference>